<dbReference type="RefSeq" id="WP_407049549.1">
    <property type="nucleotide sequence ID" value="NZ_CP158568.1"/>
</dbReference>
<dbReference type="SMART" id="SM00318">
    <property type="entry name" value="SNc"/>
    <property type="match status" value="1"/>
</dbReference>
<dbReference type="PROSITE" id="PS50830">
    <property type="entry name" value="TNASE_3"/>
    <property type="match status" value="1"/>
</dbReference>
<protein>
    <submittedName>
        <fullName evidence="2">Thermonuclease family protein</fullName>
    </submittedName>
</protein>
<reference evidence="2" key="1">
    <citation type="submission" date="2024-06" db="EMBL/GenBank/DDBJ databases">
        <title>Methylostella associata gen. nov., sp. nov., a novel Ancalomicrobiaceae-affiliated facultatively methylotrophic bacteria that feed on methanotrophs of the genus Methylococcus.</title>
        <authorList>
            <person name="Saltykova V."/>
            <person name="Danilova O.V."/>
            <person name="Oshkin I.Y."/>
            <person name="Belova S.E."/>
            <person name="Pimenov N.V."/>
            <person name="Dedysh S.N."/>
        </authorList>
    </citation>
    <scope>NUCLEOTIDE SEQUENCE</scope>
    <source>
        <strain evidence="2">S20</strain>
    </source>
</reference>
<organism evidence="2">
    <name type="scientific">Methyloraptor flagellatus</name>
    <dbReference type="NCBI Taxonomy" id="3162530"/>
    <lineage>
        <taxon>Bacteria</taxon>
        <taxon>Pseudomonadati</taxon>
        <taxon>Pseudomonadota</taxon>
        <taxon>Alphaproteobacteria</taxon>
        <taxon>Hyphomicrobiales</taxon>
        <taxon>Ancalomicrobiaceae</taxon>
        <taxon>Methyloraptor</taxon>
    </lineage>
</organism>
<sequence length="302" mass="31855">MSEPGYRRGARLAGVRPVAALGRARRRLLGCAIVLLCFGVLCCVLDSAGAEPVRADPRCLGAIEPEPVRIAAALGADTVRLGDGRVVRLAGIVGPRPPLAGRGRDLDLGELSETARARLAALASDWEFSLAGRGTDRHGRTVGHLVRVVDRVSLAATLVGEGLAKVVPDGDACARGHLDLEARARAAERGLWREAALKPFAAVDHGLAGEQGSYAIVEGRVVSVGRSGTRTYLNFGTDLRRDFAVVIDDKSRAAIEAAGFGPAKLDGKTIRVRGLVTALDPSGRDGARIAITMPEQIEWVKR</sequence>
<dbReference type="Gene3D" id="2.40.50.90">
    <property type="match status" value="1"/>
</dbReference>
<proteinExistence type="predicted"/>
<dbReference type="SUPFAM" id="SSF50199">
    <property type="entry name" value="Staphylococcal nuclease"/>
    <property type="match status" value="1"/>
</dbReference>
<evidence type="ECO:0000259" key="1">
    <source>
        <dbReference type="PROSITE" id="PS50830"/>
    </source>
</evidence>
<name>A0AAU7XA54_9HYPH</name>
<dbReference type="InterPro" id="IPR035437">
    <property type="entry name" value="SNase_OB-fold_sf"/>
</dbReference>
<dbReference type="EMBL" id="CP158568">
    <property type="protein sequence ID" value="XBY44456.1"/>
    <property type="molecule type" value="Genomic_DNA"/>
</dbReference>
<feature type="domain" description="TNase-like" evidence="1">
    <location>
        <begin position="64"/>
        <end position="194"/>
    </location>
</feature>
<dbReference type="Pfam" id="PF00565">
    <property type="entry name" value="SNase"/>
    <property type="match status" value="1"/>
</dbReference>
<accession>A0AAU7XA54</accession>
<evidence type="ECO:0000313" key="2">
    <source>
        <dbReference type="EMBL" id="XBY44456.1"/>
    </source>
</evidence>
<dbReference type="KEGG" id="mflg:ABS361_20990"/>
<gene>
    <name evidence="2" type="ORF">ABS361_20990</name>
</gene>
<dbReference type="AlphaFoldDB" id="A0AAU7XA54"/>
<dbReference type="InterPro" id="IPR016071">
    <property type="entry name" value="Staphylococal_nuclease_OB-fold"/>
</dbReference>